<dbReference type="Pfam" id="PF00126">
    <property type="entry name" value="HTH_1"/>
    <property type="match status" value="1"/>
</dbReference>
<feature type="domain" description="HTH lysR-type" evidence="6">
    <location>
        <begin position="1"/>
        <end position="58"/>
    </location>
</feature>
<evidence type="ECO:0000313" key="7">
    <source>
        <dbReference type="EMBL" id="GEO38364.1"/>
    </source>
</evidence>
<evidence type="ECO:0000256" key="2">
    <source>
        <dbReference type="ARBA" id="ARBA00023015"/>
    </source>
</evidence>
<dbReference type="GO" id="GO:0003677">
    <property type="term" value="F:DNA binding"/>
    <property type="evidence" value="ECO:0007669"/>
    <property type="project" value="UniProtKB-KW"/>
</dbReference>
<protein>
    <submittedName>
        <fullName evidence="7">LysR family transcriptional regulator</fullName>
    </submittedName>
</protein>
<dbReference type="EMBL" id="BJYZ01000009">
    <property type="protein sequence ID" value="GEO38364.1"/>
    <property type="molecule type" value="Genomic_DNA"/>
</dbReference>
<keyword evidence="5" id="KW-0804">Transcription</keyword>
<evidence type="ECO:0000256" key="4">
    <source>
        <dbReference type="ARBA" id="ARBA00023159"/>
    </source>
</evidence>
<comment type="similarity">
    <text evidence="1">Belongs to the LysR transcriptional regulatory family.</text>
</comment>
<dbReference type="SUPFAM" id="SSF46785">
    <property type="entry name" value="Winged helix' DNA-binding domain"/>
    <property type="match status" value="1"/>
</dbReference>
<evidence type="ECO:0000256" key="3">
    <source>
        <dbReference type="ARBA" id="ARBA00023125"/>
    </source>
</evidence>
<reference evidence="7 8" key="1">
    <citation type="submission" date="2019-07" db="EMBL/GenBank/DDBJ databases">
        <title>Whole genome shotgun sequence of Skermanella aerolata NBRC 106429.</title>
        <authorList>
            <person name="Hosoyama A."/>
            <person name="Uohara A."/>
            <person name="Ohji S."/>
            <person name="Ichikawa N."/>
        </authorList>
    </citation>
    <scope>NUCLEOTIDE SEQUENCE [LARGE SCALE GENOMIC DNA]</scope>
    <source>
        <strain evidence="7 8">NBRC 106429</strain>
    </source>
</reference>
<dbReference type="PROSITE" id="PS50931">
    <property type="entry name" value="HTH_LYSR"/>
    <property type="match status" value="1"/>
</dbReference>
<dbReference type="AlphaFoldDB" id="A0A512DPG0"/>
<dbReference type="InterPro" id="IPR005119">
    <property type="entry name" value="LysR_subst-bd"/>
</dbReference>
<name>A0A512DPG0_9PROT</name>
<keyword evidence="8" id="KW-1185">Reference proteome</keyword>
<keyword evidence="4" id="KW-0010">Activator</keyword>
<comment type="caution">
    <text evidence="7">The sequence shown here is derived from an EMBL/GenBank/DDBJ whole genome shotgun (WGS) entry which is preliminary data.</text>
</comment>
<dbReference type="Proteomes" id="UP000321523">
    <property type="component" value="Unassembled WGS sequence"/>
</dbReference>
<gene>
    <name evidence="7" type="ORF">SAE02_25120</name>
</gene>
<evidence type="ECO:0000256" key="5">
    <source>
        <dbReference type="ARBA" id="ARBA00023163"/>
    </source>
</evidence>
<dbReference type="GO" id="GO:2000142">
    <property type="term" value="P:regulation of DNA-templated transcription initiation"/>
    <property type="evidence" value="ECO:0007669"/>
    <property type="project" value="TreeGrafter"/>
</dbReference>
<dbReference type="SUPFAM" id="SSF53850">
    <property type="entry name" value="Periplasmic binding protein-like II"/>
    <property type="match status" value="1"/>
</dbReference>
<proteinExistence type="inferred from homology"/>
<keyword evidence="2" id="KW-0805">Transcription regulation</keyword>
<dbReference type="GO" id="GO:0003700">
    <property type="term" value="F:DNA-binding transcription factor activity"/>
    <property type="evidence" value="ECO:0007669"/>
    <property type="project" value="InterPro"/>
</dbReference>
<dbReference type="PRINTS" id="PR00039">
    <property type="entry name" value="HTHLYSR"/>
</dbReference>
<dbReference type="InterPro" id="IPR036388">
    <property type="entry name" value="WH-like_DNA-bd_sf"/>
</dbReference>
<evidence type="ECO:0000313" key="8">
    <source>
        <dbReference type="Proteomes" id="UP000321523"/>
    </source>
</evidence>
<dbReference type="PANTHER" id="PTHR30293">
    <property type="entry name" value="TRANSCRIPTIONAL REGULATORY PROTEIN NAC-RELATED"/>
    <property type="match status" value="1"/>
</dbReference>
<dbReference type="Gene3D" id="1.10.10.10">
    <property type="entry name" value="Winged helix-like DNA-binding domain superfamily/Winged helix DNA-binding domain"/>
    <property type="match status" value="1"/>
</dbReference>
<evidence type="ECO:0000256" key="1">
    <source>
        <dbReference type="ARBA" id="ARBA00009437"/>
    </source>
</evidence>
<organism evidence="7 8">
    <name type="scientific">Skermanella aerolata</name>
    <dbReference type="NCBI Taxonomy" id="393310"/>
    <lineage>
        <taxon>Bacteria</taxon>
        <taxon>Pseudomonadati</taxon>
        <taxon>Pseudomonadota</taxon>
        <taxon>Alphaproteobacteria</taxon>
        <taxon>Rhodospirillales</taxon>
        <taxon>Azospirillaceae</taxon>
        <taxon>Skermanella</taxon>
    </lineage>
</organism>
<dbReference type="CDD" id="cd08433">
    <property type="entry name" value="PBP2_Nac"/>
    <property type="match status" value="1"/>
</dbReference>
<dbReference type="Pfam" id="PF03466">
    <property type="entry name" value="LysR_substrate"/>
    <property type="match status" value="1"/>
</dbReference>
<dbReference type="Gene3D" id="3.40.190.290">
    <property type="match status" value="1"/>
</dbReference>
<dbReference type="FunFam" id="1.10.10.10:FF:000001">
    <property type="entry name" value="LysR family transcriptional regulator"/>
    <property type="match status" value="1"/>
</dbReference>
<accession>A0A512DPG0</accession>
<sequence>MNQRDIEYFVKVVEAGSFSQAAIKLGKTQPVLSRHVRDLETDLRVSLLYRNGRGVVLTEAGERLYARATAILEQLAEARSEMLNLCKGGIDSAAIGMPPSVARVLTVPLARTVYARFPDIKLRFTEAFNVHLLEWLSSGAIDLAILYANEATQRLNAEPLMTERMHLIAPAERGCLPPQTPAAALAELPLVLPSRHNGLRQQVETWATRQGLHLNIRAECDSISSMLRLVEGDMGHTILPASAVQAELEAGKLVSSLIVEPFLERSLVLAIPSNRSVTSGMGELARLVKRQVRALGTPAEPVFAPPPKAAPEILMTA</sequence>
<dbReference type="OrthoDB" id="8479357at2"/>
<dbReference type="PANTHER" id="PTHR30293:SF0">
    <property type="entry name" value="NITROGEN ASSIMILATION REGULATORY PROTEIN NAC"/>
    <property type="match status" value="1"/>
</dbReference>
<dbReference type="InterPro" id="IPR000847">
    <property type="entry name" value="LysR_HTH_N"/>
</dbReference>
<evidence type="ECO:0000259" key="6">
    <source>
        <dbReference type="PROSITE" id="PS50931"/>
    </source>
</evidence>
<keyword evidence="3" id="KW-0238">DNA-binding</keyword>
<dbReference type="RefSeq" id="WP_084720630.1">
    <property type="nucleotide sequence ID" value="NZ_BJYZ01000009.1"/>
</dbReference>
<dbReference type="InterPro" id="IPR036390">
    <property type="entry name" value="WH_DNA-bd_sf"/>
</dbReference>